<reference evidence="11" key="1">
    <citation type="submission" date="2023-01" db="EMBL/GenBank/DDBJ databases">
        <title>Genome assembly of the deep-sea coral Lophelia pertusa.</title>
        <authorList>
            <person name="Herrera S."/>
            <person name="Cordes E."/>
        </authorList>
    </citation>
    <scope>NUCLEOTIDE SEQUENCE</scope>
    <source>
        <strain evidence="11">USNM1676648</strain>
        <tissue evidence="11">Polyp</tissue>
    </source>
</reference>
<dbReference type="Pfam" id="PF00041">
    <property type="entry name" value="fn3"/>
    <property type="match status" value="4"/>
</dbReference>
<evidence type="ECO:0000259" key="8">
    <source>
        <dbReference type="PROSITE" id="PS50026"/>
    </source>
</evidence>
<dbReference type="CDD" id="cd00054">
    <property type="entry name" value="EGF_CA"/>
    <property type="match status" value="1"/>
</dbReference>
<keyword evidence="7" id="KW-0245">EGF-like domain</keyword>
<evidence type="ECO:0000259" key="9">
    <source>
        <dbReference type="PROSITE" id="PS50853"/>
    </source>
</evidence>
<dbReference type="PROSITE" id="PS00022">
    <property type="entry name" value="EGF_1"/>
    <property type="match status" value="1"/>
</dbReference>
<keyword evidence="5" id="KW-1133">Transmembrane helix</keyword>
<keyword evidence="12" id="KW-1185">Reference proteome</keyword>
<evidence type="ECO:0000256" key="2">
    <source>
        <dbReference type="ARBA" id="ARBA00007200"/>
    </source>
</evidence>
<keyword evidence="6" id="KW-0472">Membrane</keyword>
<dbReference type="InterPro" id="IPR002859">
    <property type="entry name" value="PKD/REJ-like"/>
</dbReference>
<dbReference type="InterPro" id="IPR000742">
    <property type="entry name" value="EGF"/>
</dbReference>
<dbReference type="Pfam" id="PF02010">
    <property type="entry name" value="REJ"/>
    <property type="match status" value="1"/>
</dbReference>
<evidence type="ECO:0000256" key="5">
    <source>
        <dbReference type="ARBA" id="ARBA00022989"/>
    </source>
</evidence>
<dbReference type="Proteomes" id="UP001163046">
    <property type="component" value="Unassembled WGS sequence"/>
</dbReference>
<dbReference type="OrthoDB" id="5986471at2759"/>
<feature type="domain" description="Fibronectin type-III" evidence="9">
    <location>
        <begin position="373"/>
        <end position="465"/>
    </location>
</feature>
<evidence type="ECO:0000256" key="6">
    <source>
        <dbReference type="ARBA" id="ARBA00023136"/>
    </source>
</evidence>
<dbReference type="PROSITE" id="PS50853">
    <property type="entry name" value="FN3"/>
    <property type="match status" value="4"/>
</dbReference>
<protein>
    <submittedName>
        <fullName evidence="11">Uncharacterized protein</fullName>
    </submittedName>
</protein>
<dbReference type="GO" id="GO:0006816">
    <property type="term" value="P:calcium ion transport"/>
    <property type="evidence" value="ECO:0007669"/>
    <property type="project" value="TreeGrafter"/>
</dbReference>
<feature type="domain" description="REJ" evidence="10">
    <location>
        <begin position="509"/>
        <end position="1162"/>
    </location>
</feature>
<dbReference type="PROSITE" id="PS51111">
    <property type="entry name" value="REJ"/>
    <property type="match status" value="1"/>
</dbReference>
<gene>
    <name evidence="11" type="ORF">OS493_014784</name>
</gene>
<sequence>MMSILNYMLHILRCFWIRESYACTLFLERIGCFSIEKELVNSLQYQRPPLDRRFHPVHACSSVAWSRGLKIFAVRNGSECLVFVAKISGLKASKVTFESLQVDWNPVPESFILGYRVLVQNTSFREFVPWNMSSSHVEGLHGNTTYVIEVFPVHGLTIEGIPEESSQSIIVTTKPARQAPSRAPDLVTAYNTSSTSLVVRWSHVKKQYFYGQPIGYKIVYYPLDLESDVISVSVNYTTNITTLADLAVYTMYVINVSATSSGGVGPAKTTKARTGAIDLADATSSTSLNITWSSVPEQHRHGEILMYLVYISRADAKNDYRTFRALQPTQYEIGDLEANTLYAIRVSARNNIGEGPKSEAVTVRTMEGVPSAAPMNLRSVHSDSSSIIVEWDPIPKGSENGVLQGYKVVYMALSRYADLETNHDDYSAVLLGLGDDLLYTIKVAAYTKMGTGEFSQPIQVRTNKFDPCESYLCLNGGICVNMLEQGPSCKCQERFFGRYCGTYKAERPCRSPTVSLPSLSPNVTSPVSVRRANQILISSEVKLDCELSFATIFNWHVYRLNSDRVISRNGTSELLIPRGRLSVGNYLVRLTVVMAGTKVFGVGEGYIRVISSSIIARIAGGTKVERGFDKTLVFNASLSRDPDDYYSESNLRFTWICRRASEALTEDLLEIPALIPSPSESPLDRGGCFGTGPGKVGSNHPLLYINSSNMVENSSYLITVVVEGNRKRANYTQEVVIVAGDPPEVMINCKDNCDTKLNPSRRVALEVVCKGSSCGRGLAYHWSLFKASILNQSHWLKDRKLQNKIRTRLTSPILVTYRLVLEPNMRYKFVMIVKRRGGHPGYSEYQVITNSPPAGGTCQVSPLSGITLETIFTFTCSDWQDHDSPLRYEFIYFTGKDSLNVAYKGVTSSKDTKLPAGEKTNNFTIDFRVRVTDAFGAFTEVKTPVQVLELQLKAEKLVDRAVELTTGKESQLTKLIQSGDVSRAVQLAKAAIVAVDDDNKARPVAQDQLKEKRKAMKSSIVKQLSAIKVETVERVQQTSSVIAEATSVISEVTVEAQKAATDALQSMTVVLKKESSAGTSYEALFDGARSLATGLGSMLRVSSYGARSYDTKDNNGDLSNVFRRRRSFGEWILSLVGLEARQRPRKRHYRGAITSKERGTVI</sequence>
<accession>A0A9W9YDD4</accession>
<dbReference type="SUPFAM" id="SSF49265">
    <property type="entry name" value="Fibronectin type III"/>
    <property type="match status" value="2"/>
</dbReference>
<evidence type="ECO:0000313" key="11">
    <source>
        <dbReference type="EMBL" id="KAJ7334467.1"/>
    </source>
</evidence>
<evidence type="ECO:0000313" key="12">
    <source>
        <dbReference type="Proteomes" id="UP001163046"/>
    </source>
</evidence>
<keyword evidence="7" id="KW-1015">Disulfide bond</keyword>
<name>A0A9W9YDD4_9CNID</name>
<dbReference type="Gene3D" id="2.10.25.10">
    <property type="entry name" value="Laminin"/>
    <property type="match status" value="1"/>
</dbReference>
<keyword evidence="3" id="KW-0812">Transmembrane</keyword>
<evidence type="ECO:0000256" key="1">
    <source>
        <dbReference type="ARBA" id="ARBA00004370"/>
    </source>
</evidence>
<dbReference type="GO" id="GO:0005886">
    <property type="term" value="C:plasma membrane"/>
    <property type="evidence" value="ECO:0007669"/>
    <property type="project" value="TreeGrafter"/>
</dbReference>
<dbReference type="InterPro" id="IPR036116">
    <property type="entry name" value="FN3_sf"/>
</dbReference>
<dbReference type="PANTHER" id="PTHR46730:SF1">
    <property type="entry name" value="PLAT DOMAIN-CONTAINING PROTEIN"/>
    <property type="match status" value="1"/>
</dbReference>
<dbReference type="SMART" id="SM00060">
    <property type="entry name" value="FN3"/>
    <property type="match status" value="4"/>
</dbReference>
<dbReference type="GO" id="GO:0005261">
    <property type="term" value="F:monoatomic cation channel activity"/>
    <property type="evidence" value="ECO:0007669"/>
    <property type="project" value="TreeGrafter"/>
</dbReference>
<comment type="caution">
    <text evidence="11">The sequence shown here is derived from an EMBL/GenBank/DDBJ whole genome shotgun (WGS) entry which is preliminary data.</text>
</comment>
<dbReference type="CDD" id="cd00063">
    <property type="entry name" value="FN3"/>
    <property type="match status" value="4"/>
</dbReference>
<evidence type="ECO:0000256" key="7">
    <source>
        <dbReference type="PROSITE-ProRule" id="PRU00076"/>
    </source>
</evidence>
<proteinExistence type="inferred from homology"/>
<feature type="domain" description="Fibronectin type-III" evidence="9">
    <location>
        <begin position="273"/>
        <end position="368"/>
    </location>
</feature>
<evidence type="ECO:0000256" key="4">
    <source>
        <dbReference type="ARBA" id="ARBA00022737"/>
    </source>
</evidence>
<keyword evidence="4" id="KW-0677">Repeat</keyword>
<feature type="domain" description="Fibronectin type-III" evidence="9">
    <location>
        <begin position="86"/>
        <end position="176"/>
    </location>
</feature>
<dbReference type="FunFam" id="2.60.40.10:FF:000028">
    <property type="entry name" value="Neuronal cell adhesion molecule"/>
    <property type="match status" value="1"/>
</dbReference>
<feature type="domain" description="EGF-like" evidence="8">
    <location>
        <begin position="464"/>
        <end position="501"/>
    </location>
</feature>
<comment type="caution">
    <text evidence="7">Lacks conserved residue(s) required for the propagation of feature annotation.</text>
</comment>
<dbReference type="InterPro" id="IPR003961">
    <property type="entry name" value="FN3_dom"/>
</dbReference>
<comment type="similarity">
    <text evidence="2">Belongs to the polycystin family.</text>
</comment>
<dbReference type="Pfam" id="PF00008">
    <property type="entry name" value="EGF"/>
    <property type="match status" value="1"/>
</dbReference>
<organism evidence="11 12">
    <name type="scientific">Desmophyllum pertusum</name>
    <dbReference type="NCBI Taxonomy" id="174260"/>
    <lineage>
        <taxon>Eukaryota</taxon>
        <taxon>Metazoa</taxon>
        <taxon>Cnidaria</taxon>
        <taxon>Anthozoa</taxon>
        <taxon>Hexacorallia</taxon>
        <taxon>Scleractinia</taxon>
        <taxon>Caryophylliina</taxon>
        <taxon>Caryophylliidae</taxon>
        <taxon>Desmophyllum</taxon>
    </lineage>
</organism>
<feature type="disulfide bond" evidence="7">
    <location>
        <begin position="491"/>
        <end position="500"/>
    </location>
</feature>
<dbReference type="PROSITE" id="PS50026">
    <property type="entry name" value="EGF_3"/>
    <property type="match status" value="1"/>
</dbReference>
<dbReference type="InterPro" id="IPR013783">
    <property type="entry name" value="Ig-like_fold"/>
</dbReference>
<dbReference type="EMBL" id="MU827784">
    <property type="protein sequence ID" value="KAJ7334467.1"/>
    <property type="molecule type" value="Genomic_DNA"/>
</dbReference>
<evidence type="ECO:0000256" key="3">
    <source>
        <dbReference type="ARBA" id="ARBA00022692"/>
    </source>
</evidence>
<comment type="subcellular location">
    <subcellularLocation>
        <location evidence="1">Membrane</location>
    </subcellularLocation>
</comment>
<dbReference type="InterPro" id="IPR014010">
    <property type="entry name" value="REJ_dom"/>
</dbReference>
<dbReference type="AlphaFoldDB" id="A0A9W9YDD4"/>
<evidence type="ECO:0000259" key="10">
    <source>
        <dbReference type="PROSITE" id="PS51111"/>
    </source>
</evidence>
<feature type="domain" description="Fibronectin type-III" evidence="9">
    <location>
        <begin position="183"/>
        <end position="272"/>
    </location>
</feature>
<dbReference type="Gene3D" id="2.60.40.10">
    <property type="entry name" value="Immunoglobulins"/>
    <property type="match status" value="4"/>
</dbReference>
<dbReference type="PANTHER" id="PTHR46730">
    <property type="entry name" value="POLYCYSTIN-1"/>
    <property type="match status" value="1"/>
</dbReference>
<dbReference type="SUPFAM" id="SSF57196">
    <property type="entry name" value="EGF/Laminin"/>
    <property type="match status" value="1"/>
</dbReference>